<comment type="function">
    <text evidence="4">Required for formation of the rod structure in the basal body of the flagellar apparatus. Together with FliI and FliH, may constitute the export apparatus of flagellin.</text>
</comment>
<protein>
    <recommendedName>
        <fullName evidence="2">Flagellar biosynthetic protein FlhB</fullName>
    </recommendedName>
</protein>
<feature type="transmembrane region" description="Helical" evidence="5">
    <location>
        <begin position="36"/>
        <end position="64"/>
    </location>
</feature>
<reference evidence="7" key="1">
    <citation type="submission" date="2016-02" db="EMBL/GenBank/DDBJ databases">
        <authorList>
            <person name="Rodrigo-Torres Lidia"/>
            <person name="Arahal R.David."/>
        </authorList>
    </citation>
    <scope>NUCLEOTIDE SEQUENCE [LARGE SCALE GENOMIC DNA]</scope>
    <source>
        <strain evidence="7">CECT 9029</strain>
    </source>
</reference>
<dbReference type="Gene3D" id="6.10.250.2080">
    <property type="match status" value="1"/>
</dbReference>
<dbReference type="PANTHER" id="PTHR30531:SF12">
    <property type="entry name" value="FLAGELLAR BIOSYNTHETIC PROTEIN FLHB"/>
    <property type="match status" value="1"/>
</dbReference>
<evidence type="ECO:0000256" key="2">
    <source>
        <dbReference type="ARBA" id="ARBA00021622"/>
    </source>
</evidence>
<dbReference type="Pfam" id="PF01312">
    <property type="entry name" value="Bac_export_2"/>
    <property type="match status" value="1"/>
</dbReference>
<dbReference type="Proteomes" id="UP000071641">
    <property type="component" value="Unassembled WGS sequence"/>
</dbReference>
<feature type="transmembrane region" description="Helical" evidence="5">
    <location>
        <begin position="186"/>
        <end position="207"/>
    </location>
</feature>
<comment type="similarity">
    <text evidence="1">Belongs to the type III secretion exporter family.</text>
</comment>
<proteinExistence type="inferred from homology"/>
<accession>A0A128F853</accession>
<keyword evidence="5" id="KW-0472">Membrane</keyword>
<evidence type="ECO:0000256" key="4">
    <source>
        <dbReference type="ARBA" id="ARBA00025078"/>
    </source>
</evidence>
<dbReference type="SUPFAM" id="SSF160544">
    <property type="entry name" value="EscU C-terminal domain-like"/>
    <property type="match status" value="1"/>
</dbReference>
<dbReference type="InterPro" id="IPR029025">
    <property type="entry name" value="T3SS_substrate_exporter_C"/>
</dbReference>
<evidence type="ECO:0000256" key="3">
    <source>
        <dbReference type="ARBA" id="ARBA00023225"/>
    </source>
</evidence>
<gene>
    <name evidence="6" type="primary">flhB_2</name>
    <name evidence="6" type="ORF">GCE9029_03370</name>
</gene>
<name>A0A128F853_9GAMM</name>
<dbReference type="Gene3D" id="3.40.1690.10">
    <property type="entry name" value="secretion proteins EscU"/>
    <property type="match status" value="1"/>
</dbReference>
<keyword evidence="5" id="KW-1133">Transmembrane helix</keyword>
<dbReference type="OrthoDB" id="9807950at2"/>
<keyword evidence="6" id="KW-0969">Cilium</keyword>
<dbReference type="GO" id="GO:0005886">
    <property type="term" value="C:plasma membrane"/>
    <property type="evidence" value="ECO:0007669"/>
    <property type="project" value="TreeGrafter"/>
</dbReference>
<evidence type="ECO:0000256" key="5">
    <source>
        <dbReference type="SAM" id="Phobius"/>
    </source>
</evidence>
<dbReference type="PANTHER" id="PTHR30531">
    <property type="entry name" value="FLAGELLAR BIOSYNTHETIC PROTEIN FLHB"/>
    <property type="match status" value="1"/>
</dbReference>
<dbReference type="AlphaFoldDB" id="A0A128F853"/>
<sequence length="352" mass="40058">MATEEKTEKATEYKLRKAKEKGQVSKSMDVTSTASLLVTLIMVMAMISHVGVVVLTTTSDVFLLAANLDITSSLDWLLNKLFNAYVTALMPVFLTAIVFGVLINLVQTKGVFSFHPLKPNISKLNPIKGLKKLFSIKSLFELGKNILRLSFVSVMAWYLFYDEVFYIPDNAGLSVWLILERTQVLLGKTVALFILTILPFTLFDFIFQSWSFGKEMRMTKKELKDQYKNQEGDQEIKQKRRQLQRELRSKVGSLTNVSNADVVITNPTHIAIALKYDEEKMTAPKVVSKGKGPIAEAIKEIAQEHRIKMRPNIPLARALYKKVRIGREIPPEFYDEVSEIYKWLLKSRNANS</sequence>
<evidence type="ECO:0000256" key="1">
    <source>
        <dbReference type="ARBA" id="ARBA00010690"/>
    </source>
</evidence>
<dbReference type="STRING" id="1796497.GCE9029_03370"/>
<feature type="transmembrane region" description="Helical" evidence="5">
    <location>
        <begin position="146"/>
        <end position="166"/>
    </location>
</feature>
<dbReference type="EMBL" id="FIZX01000002">
    <property type="protein sequence ID" value="CZF82670.1"/>
    <property type="molecule type" value="Genomic_DNA"/>
</dbReference>
<keyword evidence="6" id="KW-0282">Flagellum</keyword>
<evidence type="ECO:0000313" key="6">
    <source>
        <dbReference type="EMBL" id="CZF82670.1"/>
    </source>
</evidence>
<dbReference type="GO" id="GO:0009306">
    <property type="term" value="P:protein secretion"/>
    <property type="evidence" value="ECO:0007669"/>
    <property type="project" value="InterPro"/>
</dbReference>
<feature type="transmembrane region" description="Helical" evidence="5">
    <location>
        <begin position="84"/>
        <end position="106"/>
    </location>
</feature>
<organism evidence="6 7">
    <name type="scientific">Grimontia celer</name>
    <dbReference type="NCBI Taxonomy" id="1796497"/>
    <lineage>
        <taxon>Bacteria</taxon>
        <taxon>Pseudomonadati</taxon>
        <taxon>Pseudomonadota</taxon>
        <taxon>Gammaproteobacteria</taxon>
        <taxon>Vibrionales</taxon>
        <taxon>Vibrionaceae</taxon>
        <taxon>Grimontia</taxon>
    </lineage>
</organism>
<dbReference type="RefSeq" id="WP_062664924.1">
    <property type="nucleotide sequence ID" value="NZ_FIZX01000002.1"/>
</dbReference>
<dbReference type="PRINTS" id="PR00950">
    <property type="entry name" value="TYPE3IMSPROT"/>
</dbReference>
<keyword evidence="3" id="KW-1006">Bacterial flagellum protein export</keyword>
<keyword evidence="3" id="KW-0813">Transport</keyword>
<keyword evidence="3" id="KW-0653">Protein transport</keyword>
<keyword evidence="5" id="KW-0812">Transmembrane</keyword>
<keyword evidence="6" id="KW-0966">Cell projection</keyword>
<evidence type="ECO:0000313" key="7">
    <source>
        <dbReference type="Proteomes" id="UP000071641"/>
    </source>
</evidence>
<keyword evidence="7" id="KW-1185">Reference proteome</keyword>
<dbReference type="InterPro" id="IPR006135">
    <property type="entry name" value="T3SS_substrate_exporter"/>
</dbReference>